<comment type="caution">
    <text evidence="1">The sequence shown here is derived from an EMBL/GenBank/DDBJ whole genome shotgun (WGS) entry which is preliminary data.</text>
</comment>
<reference evidence="1 2" key="1">
    <citation type="submission" date="2019-02" db="EMBL/GenBank/DDBJ databases">
        <authorList>
            <person name="Li Y."/>
        </authorList>
    </citation>
    <scope>NUCLEOTIDE SEQUENCE [LARGE SCALE GENOMIC DNA]</scope>
    <source>
        <strain evidence="1 2">3-7</strain>
    </source>
</reference>
<dbReference type="RefSeq" id="WP_130156738.1">
    <property type="nucleotide sequence ID" value="NZ_SGIS01000011.1"/>
</dbReference>
<proteinExistence type="predicted"/>
<sequence>MDLATKTDPEIETWIKNHENSRATTAPLYHLLLEERVRRFQLKQLLDFDRSLDHLKQAAIDRVCTSYGSLAAASSVDWSKARHQMNGPNGHLDRLLDICHVRGLPLLTAICVNQGNVTDGELGEEALAGFVAGAQRLGIGVSDGLAFHHQCRDECWAWGLEQHRPKRAS</sequence>
<dbReference type="EMBL" id="SGIS01000011">
    <property type="protein sequence ID" value="RZF64816.1"/>
    <property type="molecule type" value="Genomic_DNA"/>
</dbReference>
<accession>A0A4Q6Y6I8</accession>
<dbReference type="AlphaFoldDB" id="A0A4Q6Y6I8"/>
<name>A0A4Q6Y6I8_9SPHN</name>
<protein>
    <submittedName>
        <fullName evidence="1">Uncharacterized protein</fullName>
    </submittedName>
</protein>
<dbReference type="Proteomes" id="UP000292085">
    <property type="component" value="Unassembled WGS sequence"/>
</dbReference>
<evidence type="ECO:0000313" key="2">
    <source>
        <dbReference type="Proteomes" id="UP000292085"/>
    </source>
</evidence>
<dbReference type="OrthoDB" id="9781481at2"/>
<gene>
    <name evidence="1" type="ORF">EWE75_09380</name>
</gene>
<keyword evidence="2" id="KW-1185">Reference proteome</keyword>
<evidence type="ECO:0000313" key="1">
    <source>
        <dbReference type="EMBL" id="RZF64816.1"/>
    </source>
</evidence>
<organism evidence="1 2">
    <name type="scientific">Sphingomonas populi</name>
    <dbReference type="NCBI Taxonomy" id="2484750"/>
    <lineage>
        <taxon>Bacteria</taxon>
        <taxon>Pseudomonadati</taxon>
        <taxon>Pseudomonadota</taxon>
        <taxon>Alphaproteobacteria</taxon>
        <taxon>Sphingomonadales</taxon>
        <taxon>Sphingomonadaceae</taxon>
        <taxon>Sphingomonas</taxon>
    </lineage>
</organism>